<dbReference type="EMBL" id="WNWR01000118">
    <property type="protein sequence ID" value="KAE9990884.1"/>
    <property type="molecule type" value="Genomic_DNA"/>
</dbReference>
<reference evidence="1 2" key="1">
    <citation type="submission" date="2019-07" db="EMBL/GenBank/DDBJ databases">
        <title>Venturia inaequalis Genome Resource.</title>
        <authorList>
            <person name="Lichtner F.J."/>
        </authorList>
    </citation>
    <scope>NUCLEOTIDE SEQUENCE [LARGE SCALE GENOMIC DNA]</scope>
    <source>
        <strain evidence="1 2">DMI_063113</strain>
    </source>
</reference>
<dbReference type="AlphaFoldDB" id="A0A8H3VKK8"/>
<name>A0A8H3VKK8_VENIN</name>
<organism evidence="1 2">
    <name type="scientific">Venturia inaequalis</name>
    <name type="common">Apple scab fungus</name>
    <dbReference type="NCBI Taxonomy" id="5025"/>
    <lineage>
        <taxon>Eukaryota</taxon>
        <taxon>Fungi</taxon>
        <taxon>Dikarya</taxon>
        <taxon>Ascomycota</taxon>
        <taxon>Pezizomycotina</taxon>
        <taxon>Dothideomycetes</taxon>
        <taxon>Pleosporomycetidae</taxon>
        <taxon>Venturiales</taxon>
        <taxon>Venturiaceae</taxon>
        <taxon>Venturia</taxon>
    </lineage>
</organism>
<keyword evidence="2" id="KW-1185">Reference proteome</keyword>
<accession>A0A8H3VKK8</accession>
<evidence type="ECO:0000313" key="2">
    <source>
        <dbReference type="Proteomes" id="UP000490939"/>
    </source>
</evidence>
<sequence length="495" mass="56586">MDINNKLAALNLRQNMEDSVMSGMAVSPASKMPIELWDKVFKYLMPTDEELTPKPARIPDLDDELPFPRHKIQDALNLRMTCRDFSRNYMLCAALYRNITVHMTFGSVGKLASIADDPTLRRHVKRITFVHPHFSDACKEPTTYVTDLCLQLRSDATNSIEHGGDMEMLEQKQEEILASWKCPLDVEHLAAGITAYRQQRSYQETLFDDLYVPLLSHALENFPRVDSVRISGLTENLKSGEKTWLELNAPDVLIRESTIDEKDHNAGNEFVYKVFQALNGANVRPRNLSFINGHGIGPDFDWTKVNTDILSSIQSLDLSLRGAPLADKVAVDFDRLIGPIEKHATNLESLHFHFGHDLLPTDPPMNHGINDFLNFRFPKLRDFHLDQYELSGRIWATFIQAHPHLEQISHSTHTKLMDDAWHEYWTALHDAPKLKKFWLSFVPHFATISDEVFLITEDGDPSGMIATPEEVIVHRELYRPIVASQSLYQFMSAKN</sequence>
<comment type="caution">
    <text evidence="1">The sequence shown here is derived from an EMBL/GenBank/DDBJ whole genome shotgun (WGS) entry which is preliminary data.</text>
</comment>
<dbReference type="Proteomes" id="UP000490939">
    <property type="component" value="Unassembled WGS sequence"/>
</dbReference>
<proteinExistence type="predicted"/>
<gene>
    <name evidence="1" type="ORF">EG327_000818</name>
</gene>
<evidence type="ECO:0000313" key="1">
    <source>
        <dbReference type="EMBL" id="KAE9990884.1"/>
    </source>
</evidence>
<protein>
    <submittedName>
        <fullName evidence="1">Uncharacterized protein</fullName>
    </submittedName>
</protein>